<evidence type="ECO:0000256" key="5">
    <source>
        <dbReference type="ARBA" id="ARBA00022692"/>
    </source>
</evidence>
<protein>
    <submittedName>
        <fullName evidence="13">Porin</fullName>
    </submittedName>
</protein>
<gene>
    <name evidence="13" type="ORF">AWB70_04311</name>
</gene>
<dbReference type="PANTHER" id="PTHR34501:SF9">
    <property type="entry name" value="MAJOR OUTER MEMBRANE PROTEIN P.IA"/>
    <property type="match status" value="1"/>
</dbReference>
<dbReference type="EMBL" id="FCNY02000010">
    <property type="protein sequence ID" value="SAL52184.1"/>
    <property type="molecule type" value="Genomic_DNA"/>
</dbReference>
<dbReference type="AlphaFoldDB" id="A0A158I6I6"/>
<dbReference type="Gene3D" id="2.40.160.10">
    <property type="entry name" value="Porin"/>
    <property type="match status" value="1"/>
</dbReference>
<keyword evidence="10" id="KW-0998">Cell outer membrane</keyword>
<evidence type="ECO:0000256" key="11">
    <source>
        <dbReference type="SAM" id="SignalP"/>
    </source>
</evidence>
<reference evidence="14" key="1">
    <citation type="submission" date="2016-01" db="EMBL/GenBank/DDBJ databases">
        <authorList>
            <person name="Peeters C."/>
        </authorList>
    </citation>
    <scope>NUCLEOTIDE SEQUENCE [LARGE SCALE GENOMIC DNA]</scope>
</reference>
<dbReference type="GO" id="GO:0009279">
    <property type="term" value="C:cell outer membrane"/>
    <property type="evidence" value="ECO:0007669"/>
    <property type="project" value="UniProtKB-SubCell"/>
</dbReference>
<dbReference type="Proteomes" id="UP000054740">
    <property type="component" value="Unassembled WGS sequence"/>
</dbReference>
<dbReference type="Pfam" id="PF13609">
    <property type="entry name" value="Porin_4"/>
    <property type="match status" value="1"/>
</dbReference>
<evidence type="ECO:0000313" key="14">
    <source>
        <dbReference type="Proteomes" id="UP000054740"/>
    </source>
</evidence>
<comment type="subunit">
    <text evidence="2">Homotrimer.</text>
</comment>
<keyword evidence="9" id="KW-0472">Membrane</keyword>
<dbReference type="RefSeq" id="WP_053572551.1">
    <property type="nucleotide sequence ID" value="NZ_FCNY02000010.1"/>
</dbReference>
<keyword evidence="3" id="KW-0813">Transport</keyword>
<evidence type="ECO:0000256" key="6">
    <source>
        <dbReference type="ARBA" id="ARBA00022729"/>
    </source>
</evidence>
<keyword evidence="8" id="KW-0626">Porin</keyword>
<dbReference type="CDD" id="cd00342">
    <property type="entry name" value="gram_neg_porins"/>
    <property type="match status" value="1"/>
</dbReference>
<keyword evidence="7" id="KW-0406">Ion transport</keyword>
<evidence type="ECO:0000256" key="2">
    <source>
        <dbReference type="ARBA" id="ARBA00011233"/>
    </source>
</evidence>
<evidence type="ECO:0000256" key="7">
    <source>
        <dbReference type="ARBA" id="ARBA00023065"/>
    </source>
</evidence>
<feature type="signal peptide" evidence="11">
    <location>
        <begin position="1"/>
        <end position="21"/>
    </location>
</feature>
<dbReference type="InterPro" id="IPR033900">
    <property type="entry name" value="Gram_neg_porin_domain"/>
</dbReference>
<feature type="domain" description="Porin" evidence="12">
    <location>
        <begin position="8"/>
        <end position="345"/>
    </location>
</feature>
<keyword evidence="6 11" id="KW-0732">Signal</keyword>
<dbReference type="InterPro" id="IPR023614">
    <property type="entry name" value="Porin_dom_sf"/>
</dbReference>
<evidence type="ECO:0000256" key="8">
    <source>
        <dbReference type="ARBA" id="ARBA00023114"/>
    </source>
</evidence>
<evidence type="ECO:0000256" key="1">
    <source>
        <dbReference type="ARBA" id="ARBA00004571"/>
    </source>
</evidence>
<feature type="chain" id="PRO_5011112252" evidence="11">
    <location>
        <begin position="22"/>
        <end position="378"/>
    </location>
</feature>
<keyword evidence="14" id="KW-1185">Reference proteome</keyword>
<evidence type="ECO:0000256" key="4">
    <source>
        <dbReference type="ARBA" id="ARBA00022452"/>
    </source>
</evidence>
<evidence type="ECO:0000259" key="12">
    <source>
        <dbReference type="Pfam" id="PF13609"/>
    </source>
</evidence>
<dbReference type="InterPro" id="IPR050298">
    <property type="entry name" value="Gram-neg_bact_OMP"/>
</dbReference>
<evidence type="ECO:0000256" key="9">
    <source>
        <dbReference type="ARBA" id="ARBA00023136"/>
    </source>
</evidence>
<accession>A0A158I6I6</accession>
<evidence type="ECO:0000256" key="10">
    <source>
        <dbReference type="ARBA" id="ARBA00023237"/>
    </source>
</evidence>
<name>A0A158I6I6_CABCO</name>
<keyword evidence="4" id="KW-1134">Transmembrane beta strand</keyword>
<evidence type="ECO:0000313" key="13">
    <source>
        <dbReference type="EMBL" id="SAL52184.1"/>
    </source>
</evidence>
<dbReference type="GO" id="GO:0015288">
    <property type="term" value="F:porin activity"/>
    <property type="evidence" value="ECO:0007669"/>
    <property type="project" value="UniProtKB-KW"/>
</dbReference>
<dbReference type="GO" id="GO:0006811">
    <property type="term" value="P:monoatomic ion transport"/>
    <property type="evidence" value="ECO:0007669"/>
    <property type="project" value="UniProtKB-KW"/>
</dbReference>
<evidence type="ECO:0000256" key="3">
    <source>
        <dbReference type="ARBA" id="ARBA00022448"/>
    </source>
</evidence>
<proteinExistence type="predicted"/>
<dbReference type="PANTHER" id="PTHR34501">
    <property type="entry name" value="PROTEIN YDDL-RELATED"/>
    <property type="match status" value="1"/>
</dbReference>
<dbReference type="SUPFAM" id="SSF56935">
    <property type="entry name" value="Porins"/>
    <property type="match status" value="1"/>
</dbReference>
<dbReference type="GO" id="GO:0046930">
    <property type="term" value="C:pore complex"/>
    <property type="evidence" value="ECO:0007669"/>
    <property type="project" value="UniProtKB-KW"/>
</dbReference>
<comment type="subcellular location">
    <subcellularLocation>
        <location evidence="1">Cell outer membrane</location>
        <topology evidence="1">Multi-pass membrane protein</topology>
    </subcellularLocation>
</comment>
<sequence length="378" mass="39786">MKRTCLVAAGAVCLLAGAAHAQSSVTLYGIIDTGLEYVSHANASGDRVIRMPAITGSLPSRWGLRGSEDLGGGYRALFVLENGFNVRAGDAGQGGRLFGRQAWVGLGSEYGTLTFGRQYTMTFYALLENDVMGPAIYSLGSLDSYIPNARSDNTIAYKGTFAGFTLGATYSFGRDAAGTGNSPGQGTCAGSVPGDFQQCHQWSVMAKYDTRNFGAVVSYDQQRGGTNAAANFFDGVATTPIPSSGDKDTRAQANAYVKFFGATISGGWLGRWVDPAAQAAASVKSNIFYLGASYVITPSLYVDGAVYRILNHDHDTRATLSTIRGIYSLSKRTAVYAQVGFLGNSARARYTLSAGGPGTTPPPGANQTGVMMGLRQLF</sequence>
<organism evidence="13 14">
    <name type="scientific">Caballeronia cordobensis</name>
    <name type="common">Burkholderia cordobensis</name>
    <dbReference type="NCBI Taxonomy" id="1353886"/>
    <lineage>
        <taxon>Bacteria</taxon>
        <taxon>Pseudomonadati</taxon>
        <taxon>Pseudomonadota</taxon>
        <taxon>Betaproteobacteria</taxon>
        <taxon>Burkholderiales</taxon>
        <taxon>Burkholderiaceae</taxon>
        <taxon>Caballeronia</taxon>
    </lineage>
</organism>
<keyword evidence="5" id="KW-0812">Transmembrane</keyword>